<dbReference type="PANTHER" id="PTHR11124">
    <property type="entry name" value="VACUOLAR SORTING PROTEIN VPS29"/>
    <property type="match status" value="1"/>
</dbReference>
<protein>
    <recommendedName>
        <fullName evidence="2">Phosphoesterase</fullName>
        <ecNumber evidence="2">3.1.4.-</ecNumber>
    </recommendedName>
</protein>
<dbReference type="InterPro" id="IPR000979">
    <property type="entry name" value="Phosphodiesterase_MJ0936/Vps29"/>
</dbReference>
<keyword evidence="2" id="KW-0479">Metal-binding</keyword>
<dbReference type="SUPFAM" id="SSF56300">
    <property type="entry name" value="Metallo-dependent phosphatases"/>
    <property type="match status" value="1"/>
</dbReference>
<feature type="domain" description="Calcineurin-like phosphoesterase" evidence="3">
    <location>
        <begin position="1"/>
        <end position="148"/>
    </location>
</feature>
<dbReference type="Gene3D" id="3.60.21.10">
    <property type="match status" value="1"/>
</dbReference>
<reference evidence="4 5" key="1">
    <citation type="submission" date="2020-08" db="EMBL/GenBank/DDBJ databases">
        <authorList>
            <person name="Liu C."/>
            <person name="Sun Q."/>
        </authorList>
    </citation>
    <scope>NUCLEOTIDE SEQUENCE [LARGE SCALE GENOMIC DNA]</scope>
    <source>
        <strain evidence="4 5">NSJ-29</strain>
    </source>
</reference>
<proteinExistence type="inferred from homology"/>
<dbReference type="Pfam" id="PF12850">
    <property type="entry name" value="Metallophos_2"/>
    <property type="match status" value="1"/>
</dbReference>
<comment type="cofactor">
    <cofactor evidence="2">
        <name>a divalent metal cation</name>
        <dbReference type="ChEBI" id="CHEBI:60240"/>
    </cofactor>
</comment>
<dbReference type="KEGG" id="whj:H9Q79_16400"/>
<comment type="similarity">
    <text evidence="1 2">Belongs to the metallophosphoesterase superfamily. YfcE family.</text>
</comment>
<dbReference type="InterPro" id="IPR029052">
    <property type="entry name" value="Metallo-depent_PP-like"/>
</dbReference>
<dbReference type="NCBIfam" id="TIGR00040">
    <property type="entry name" value="yfcE"/>
    <property type="match status" value="1"/>
</dbReference>
<dbReference type="CDD" id="cd00841">
    <property type="entry name" value="MPP_YfcE"/>
    <property type="match status" value="1"/>
</dbReference>
<dbReference type="InterPro" id="IPR024654">
    <property type="entry name" value="Calcineurin-like_PHP_lpxH"/>
</dbReference>
<evidence type="ECO:0000259" key="3">
    <source>
        <dbReference type="Pfam" id="PF12850"/>
    </source>
</evidence>
<sequence length="160" mass="18021">MKVLVVSDTHGHAEQIKRVLDKTGAVDALVHCGDIEGQEEYIRRLADCPCYMVAGNNDWGTDLNREILLTLDDYRVFITHGHSYGVSLGTERIRDEAASRNVQIAIFGHTHRPLIDTEDNLTLLNPGSLCYPRQIGRKPTYLVINIDRDHEAHYAIGQLD</sequence>
<dbReference type="GO" id="GO:0016787">
    <property type="term" value="F:hydrolase activity"/>
    <property type="evidence" value="ECO:0007669"/>
    <property type="project" value="UniProtKB-UniRule"/>
</dbReference>
<keyword evidence="5" id="KW-1185">Reference proteome</keyword>
<evidence type="ECO:0000256" key="1">
    <source>
        <dbReference type="ARBA" id="ARBA00008950"/>
    </source>
</evidence>
<evidence type="ECO:0000313" key="4">
    <source>
        <dbReference type="EMBL" id="QNM08432.1"/>
    </source>
</evidence>
<evidence type="ECO:0000256" key="2">
    <source>
        <dbReference type="RuleBase" id="RU362039"/>
    </source>
</evidence>
<organism evidence="4 5">
    <name type="scientific">Wansuia hejianensis</name>
    <dbReference type="NCBI Taxonomy" id="2763667"/>
    <lineage>
        <taxon>Bacteria</taxon>
        <taxon>Bacillati</taxon>
        <taxon>Bacillota</taxon>
        <taxon>Clostridia</taxon>
        <taxon>Lachnospirales</taxon>
        <taxon>Lachnospiraceae</taxon>
        <taxon>Wansuia</taxon>
    </lineage>
</organism>
<gene>
    <name evidence="4" type="ORF">H9Q79_16400</name>
</gene>
<dbReference type="EMBL" id="CP060635">
    <property type="protein sequence ID" value="QNM08432.1"/>
    <property type="molecule type" value="Genomic_DNA"/>
</dbReference>
<dbReference type="Proteomes" id="UP000515860">
    <property type="component" value="Chromosome"/>
</dbReference>
<accession>A0A7G9GCA0</accession>
<dbReference type="GO" id="GO:0046872">
    <property type="term" value="F:metal ion binding"/>
    <property type="evidence" value="ECO:0007669"/>
    <property type="project" value="UniProtKB-KW"/>
</dbReference>
<dbReference type="InterPro" id="IPR041802">
    <property type="entry name" value="MPP_YfcE"/>
</dbReference>
<dbReference type="EC" id="3.1.4.-" evidence="2"/>
<dbReference type="RefSeq" id="WP_118644819.1">
    <property type="nucleotide sequence ID" value="NZ_CP060635.1"/>
</dbReference>
<dbReference type="AlphaFoldDB" id="A0A7G9GCA0"/>
<name>A0A7G9GCA0_9FIRM</name>
<evidence type="ECO:0000313" key="5">
    <source>
        <dbReference type="Proteomes" id="UP000515860"/>
    </source>
</evidence>